<protein>
    <submittedName>
        <fullName evidence="1">PdiA protein</fullName>
    </submittedName>
</protein>
<sequence length="80" mass="9552">MKPRIQHRWDRPFKEEASFGLPRDWKREDRNLPDEDEVELPRALNIRRLTAQSLEEVAKASVLVVAMRYPWCTACEEKDK</sequence>
<gene>
    <name evidence="1" type="primary">pdiA</name>
    <name evidence="1" type="ORF">SPIL2461_LOCUS8304</name>
</gene>
<feature type="non-terminal residue" evidence="1">
    <location>
        <position position="1"/>
    </location>
</feature>
<evidence type="ECO:0000313" key="1">
    <source>
        <dbReference type="EMBL" id="CAE7349698.1"/>
    </source>
</evidence>
<dbReference type="Proteomes" id="UP000649617">
    <property type="component" value="Unassembled WGS sequence"/>
</dbReference>
<proteinExistence type="predicted"/>
<keyword evidence="2" id="KW-1185">Reference proteome</keyword>
<reference evidence="1" key="1">
    <citation type="submission" date="2021-02" db="EMBL/GenBank/DDBJ databases">
        <authorList>
            <person name="Dougan E. K."/>
            <person name="Rhodes N."/>
            <person name="Thang M."/>
            <person name="Chan C."/>
        </authorList>
    </citation>
    <scope>NUCLEOTIDE SEQUENCE</scope>
</reference>
<dbReference type="AlphaFoldDB" id="A0A812PFT4"/>
<name>A0A812PFT4_SYMPI</name>
<accession>A0A812PFT4</accession>
<evidence type="ECO:0000313" key="2">
    <source>
        <dbReference type="Proteomes" id="UP000649617"/>
    </source>
</evidence>
<comment type="caution">
    <text evidence="1">The sequence shown here is derived from an EMBL/GenBank/DDBJ whole genome shotgun (WGS) entry which is preliminary data.</text>
</comment>
<organism evidence="1 2">
    <name type="scientific">Symbiodinium pilosum</name>
    <name type="common">Dinoflagellate</name>
    <dbReference type="NCBI Taxonomy" id="2952"/>
    <lineage>
        <taxon>Eukaryota</taxon>
        <taxon>Sar</taxon>
        <taxon>Alveolata</taxon>
        <taxon>Dinophyceae</taxon>
        <taxon>Suessiales</taxon>
        <taxon>Symbiodiniaceae</taxon>
        <taxon>Symbiodinium</taxon>
    </lineage>
</organism>
<dbReference type="EMBL" id="CAJNIZ010013470">
    <property type="protein sequence ID" value="CAE7349698.1"/>
    <property type="molecule type" value="Genomic_DNA"/>
</dbReference>